<feature type="binding site" description="axial binding residue" evidence="7">
    <location>
        <position position="554"/>
    </location>
    <ligand>
        <name>heme</name>
        <dbReference type="ChEBI" id="CHEBI:30413"/>
    </ligand>
    <ligandPart>
        <name>Fe</name>
        <dbReference type="ChEBI" id="CHEBI:18248"/>
    </ligandPart>
</feature>
<dbReference type="GO" id="GO:0016705">
    <property type="term" value="F:oxidoreductase activity, acting on paired donors, with incorporation or reduction of molecular oxygen"/>
    <property type="evidence" value="ECO:0007669"/>
    <property type="project" value="InterPro"/>
</dbReference>
<organism evidence="10 11">
    <name type="scientific">Akanthomyces lecanii RCEF 1005</name>
    <dbReference type="NCBI Taxonomy" id="1081108"/>
    <lineage>
        <taxon>Eukaryota</taxon>
        <taxon>Fungi</taxon>
        <taxon>Dikarya</taxon>
        <taxon>Ascomycota</taxon>
        <taxon>Pezizomycotina</taxon>
        <taxon>Sordariomycetes</taxon>
        <taxon>Hypocreomycetidae</taxon>
        <taxon>Hypocreales</taxon>
        <taxon>Cordycipitaceae</taxon>
        <taxon>Akanthomyces</taxon>
        <taxon>Cordyceps confragosa</taxon>
    </lineage>
</organism>
<accession>A0A162KMX3</accession>
<dbReference type="SUPFAM" id="SSF48264">
    <property type="entry name" value="Cytochrome P450"/>
    <property type="match status" value="2"/>
</dbReference>
<evidence type="ECO:0000256" key="2">
    <source>
        <dbReference type="ARBA" id="ARBA00010617"/>
    </source>
</evidence>
<proteinExistence type="inferred from homology"/>
<dbReference type="EMBL" id="AZHF01000003">
    <property type="protein sequence ID" value="OAA77308.1"/>
    <property type="molecule type" value="Genomic_DNA"/>
</dbReference>
<keyword evidence="4 7" id="KW-0479">Metal-binding</keyword>
<keyword evidence="9" id="KW-1133">Transmembrane helix</keyword>
<comment type="caution">
    <text evidence="10">The sequence shown here is derived from an EMBL/GenBank/DDBJ whole genome shotgun (WGS) entry which is preliminary data.</text>
</comment>
<dbReference type="PANTHER" id="PTHR24305">
    <property type="entry name" value="CYTOCHROME P450"/>
    <property type="match status" value="1"/>
</dbReference>
<dbReference type="PANTHER" id="PTHR24305:SF232">
    <property type="entry name" value="P450, PUTATIVE (EUROFUNG)-RELATED"/>
    <property type="match status" value="1"/>
</dbReference>
<dbReference type="STRING" id="1081108.A0A162KMX3"/>
<keyword evidence="9" id="KW-0472">Membrane</keyword>
<dbReference type="PROSITE" id="PS00086">
    <property type="entry name" value="CYTOCHROME_P450"/>
    <property type="match status" value="1"/>
</dbReference>
<evidence type="ECO:0000256" key="6">
    <source>
        <dbReference type="ARBA" id="ARBA00023033"/>
    </source>
</evidence>
<keyword evidence="5 7" id="KW-0408">Iron</keyword>
<evidence type="ECO:0000313" key="10">
    <source>
        <dbReference type="EMBL" id="OAA77308.1"/>
    </source>
</evidence>
<dbReference type="AlphaFoldDB" id="A0A162KMX3"/>
<evidence type="ECO:0000313" key="11">
    <source>
        <dbReference type="Proteomes" id="UP000076881"/>
    </source>
</evidence>
<dbReference type="PRINTS" id="PR00385">
    <property type="entry name" value="P450"/>
</dbReference>
<dbReference type="PRINTS" id="PR00465">
    <property type="entry name" value="EP450IV"/>
</dbReference>
<protein>
    <submittedName>
        <fullName evidence="10">Cytochrome P450 monooxygenase</fullName>
    </submittedName>
</protein>
<dbReference type="Proteomes" id="UP000076881">
    <property type="component" value="Unassembled WGS sequence"/>
</dbReference>
<dbReference type="InterPro" id="IPR050121">
    <property type="entry name" value="Cytochrome_P450_monoxygenase"/>
</dbReference>
<dbReference type="GO" id="GO:0020037">
    <property type="term" value="F:heme binding"/>
    <property type="evidence" value="ECO:0007669"/>
    <property type="project" value="InterPro"/>
</dbReference>
<evidence type="ECO:0000256" key="4">
    <source>
        <dbReference type="ARBA" id="ARBA00022723"/>
    </source>
</evidence>
<keyword evidence="9" id="KW-0812">Transmembrane</keyword>
<dbReference type="InterPro" id="IPR002403">
    <property type="entry name" value="Cyt_P450_E_grp-IV"/>
</dbReference>
<evidence type="ECO:0000256" key="8">
    <source>
        <dbReference type="RuleBase" id="RU000461"/>
    </source>
</evidence>
<evidence type="ECO:0000256" key="1">
    <source>
        <dbReference type="ARBA" id="ARBA00001971"/>
    </source>
</evidence>
<comment type="similarity">
    <text evidence="2 8">Belongs to the cytochrome P450 family.</text>
</comment>
<dbReference type="GO" id="GO:0005506">
    <property type="term" value="F:iron ion binding"/>
    <property type="evidence" value="ECO:0007669"/>
    <property type="project" value="InterPro"/>
</dbReference>
<dbReference type="InterPro" id="IPR001128">
    <property type="entry name" value="Cyt_P450"/>
</dbReference>
<keyword evidence="11" id="KW-1185">Reference proteome</keyword>
<comment type="cofactor">
    <cofactor evidence="1 7">
        <name>heme</name>
        <dbReference type="ChEBI" id="CHEBI:30413"/>
    </cofactor>
</comment>
<evidence type="ECO:0000256" key="7">
    <source>
        <dbReference type="PIRSR" id="PIRSR602403-1"/>
    </source>
</evidence>
<name>A0A162KMX3_CORDF</name>
<feature type="transmembrane region" description="Helical" evidence="9">
    <location>
        <begin position="20"/>
        <end position="38"/>
    </location>
</feature>
<dbReference type="OrthoDB" id="1470350at2759"/>
<gene>
    <name evidence="10" type="ORF">LEL_04131</name>
</gene>
<dbReference type="Pfam" id="PF00067">
    <property type="entry name" value="p450"/>
    <property type="match status" value="2"/>
</dbReference>
<dbReference type="GO" id="GO:0004497">
    <property type="term" value="F:monooxygenase activity"/>
    <property type="evidence" value="ECO:0007669"/>
    <property type="project" value="UniProtKB-KW"/>
</dbReference>
<keyword evidence="8" id="KW-0560">Oxidoreductase</keyword>
<evidence type="ECO:0000256" key="9">
    <source>
        <dbReference type="SAM" id="Phobius"/>
    </source>
</evidence>
<reference evidence="10 11" key="1">
    <citation type="journal article" date="2016" name="Genome Biol. Evol.">
        <title>Divergent and convergent evolution of fungal pathogenicity.</title>
        <authorList>
            <person name="Shang Y."/>
            <person name="Xiao G."/>
            <person name="Zheng P."/>
            <person name="Cen K."/>
            <person name="Zhan S."/>
            <person name="Wang C."/>
        </authorList>
    </citation>
    <scope>NUCLEOTIDE SEQUENCE [LARGE SCALE GENOMIC DNA]</scope>
    <source>
        <strain evidence="10 11">RCEF 1005</strain>
    </source>
</reference>
<dbReference type="InterPro" id="IPR017972">
    <property type="entry name" value="Cyt_P450_CS"/>
</dbReference>
<dbReference type="Gene3D" id="1.10.630.10">
    <property type="entry name" value="Cytochrome P450"/>
    <property type="match status" value="1"/>
</dbReference>
<sequence>MSLHHIASLVGASSSNTTTTYQTLSIILLLLTLALYALRQWLLPRPIPGIPHNATATRSLLGDIMAIQAEMPDNISEWVVRQSDRHRSPIYQVFLVPFARPFVVVSDFREAQDILVRRAHEFDRSDLAIALLRGEMPNFHACLKTGPVWTAHRRLLQDIMSPEFLHGVAAPNMYRGACRLLELWRIKCAIAGEGRPFAANHDLSYATFDAIYDFGYGEGTEERALVEQLKLFHGLGEEARSELRNGAAPEEPVEFPQAPLAPAMDAVLRTTENVTKVAVTGFPDIAWRVLSWFPRVRRLRRLKDQFIQGQVDKAVDRVAAADSSSDTGGYSKLKCALDLIILRERALAAKENREPVYWSDSIKDEMFGFVTGGHETSSNVLAWGVKFLADHPSQQSALRARLRAAHPAAVAAGRFPTHEEITALQIPLLLATIEEILRLAHAAAMTDRQCTADTVVLGHPIPKGTTVVLVNKGPGYTSPNLPIPEHLRSETSQKAAAAAGGRDGGAGYYRMRDEDGMGAFDPRRWLVTNPETGAEEFDATAYPSIPFGLGQRGCFGRRMVYVQFKQLLTLLVWQFEFLPCPEKLSGYDAVQVLTNKPRQCYVALKEL</sequence>
<evidence type="ECO:0000256" key="5">
    <source>
        <dbReference type="ARBA" id="ARBA00023004"/>
    </source>
</evidence>
<dbReference type="InterPro" id="IPR036396">
    <property type="entry name" value="Cyt_P450_sf"/>
</dbReference>
<keyword evidence="3 7" id="KW-0349">Heme</keyword>
<evidence type="ECO:0000256" key="3">
    <source>
        <dbReference type="ARBA" id="ARBA00022617"/>
    </source>
</evidence>
<keyword evidence="6 8" id="KW-0503">Monooxygenase</keyword>